<gene>
    <name evidence="2" type="ORF">N7450_011551</name>
</gene>
<organism evidence="2 3">
    <name type="scientific">Penicillium hetheringtonii</name>
    <dbReference type="NCBI Taxonomy" id="911720"/>
    <lineage>
        <taxon>Eukaryota</taxon>
        <taxon>Fungi</taxon>
        <taxon>Dikarya</taxon>
        <taxon>Ascomycota</taxon>
        <taxon>Pezizomycotina</taxon>
        <taxon>Eurotiomycetes</taxon>
        <taxon>Eurotiomycetidae</taxon>
        <taxon>Eurotiales</taxon>
        <taxon>Aspergillaceae</taxon>
        <taxon>Penicillium</taxon>
    </lineage>
</organism>
<evidence type="ECO:0000313" key="2">
    <source>
        <dbReference type="EMBL" id="KAJ5569065.1"/>
    </source>
</evidence>
<feature type="region of interest" description="Disordered" evidence="1">
    <location>
        <begin position="22"/>
        <end position="54"/>
    </location>
</feature>
<dbReference type="Proteomes" id="UP001216150">
    <property type="component" value="Unassembled WGS sequence"/>
</dbReference>
<dbReference type="AlphaFoldDB" id="A0AAD6DA93"/>
<proteinExistence type="predicted"/>
<keyword evidence="3" id="KW-1185">Reference proteome</keyword>
<dbReference type="EMBL" id="JAQJAC010000010">
    <property type="protein sequence ID" value="KAJ5569065.1"/>
    <property type="molecule type" value="Genomic_DNA"/>
</dbReference>
<comment type="caution">
    <text evidence="2">The sequence shown here is derived from an EMBL/GenBank/DDBJ whole genome shotgun (WGS) entry which is preliminary data.</text>
</comment>
<accession>A0AAD6DA93</accession>
<evidence type="ECO:0000256" key="1">
    <source>
        <dbReference type="SAM" id="MobiDB-lite"/>
    </source>
</evidence>
<evidence type="ECO:0000313" key="3">
    <source>
        <dbReference type="Proteomes" id="UP001216150"/>
    </source>
</evidence>
<sequence>MPSTEQRSSLFNVRRTFRSGLKRALSLSSSETSNGGRTKTPRANSPSEDDSCYETAVDKKFEREAESQNNYHWRPWEIQPEDKIGQPSASVQVDPPGNYGLIALECVSEFLERYLSPQDGGDERIRANLAEILSRLAAMEAHVKDLDKKEPMVLKKNRWKE</sequence>
<protein>
    <submittedName>
        <fullName evidence="2">Uncharacterized protein</fullName>
    </submittedName>
</protein>
<feature type="compositionally biased region" description="Polar residues" evidence="1">
    <location>
        <begin position="26"/>
        <end position="46"/>
    </location>
</feature>
<reference evidence="2 3" key="1">
    <citation type="journal article" date="2023" name="IMA Fungus">
        <title>Comparative genomic study of the Penicillium genus elucidates a diverse pangenome and 15 lateral gene transfer events.</title>
        <authorList>
            <person name="Petersen C."/>
            <person name="Sorensen T."/>
            <person name="Nielsen M.R."/>
            <person name="Sondergaard T.E."/>
            <person name="Sorensen J.L."/>
            <person name="Fitzpatrick D.A."/>
            <person name="Frisvad J.C."/>
            <person name="Nielsen K.L."/>
        </authorList>
    </citation>
    <scope>NUCLEOTIDE SEQUENCE [LARGE SCALE GENOMIC DNA]</scope>
    <source>
        <strain evidence="2 3">IBT 29057</strain>
    </source>
</reference>
<name>A0AAD6DA93_9EURO</name>